<dbReference type="Proteomes" id="UP000789366">
    <property type="component" value="Unassembled WGS sequence"/>
</dbReference>
<feature type="non-terminal residue" evidence="1">
    <location>
        <position position="1"/>
    </location>
</feature>
<name>A0ACA9PHX7_9GLOM</name>
<accession>A0ACA9PHX7</accession>
<gene>
    <name evidence="1" type="ORF">SPELUC_LOCUS11743</name>
</gene>
<comment type="caution">
    <text evidence="1">The sequence shown here is derived from an EMBL/GenBank/DDBJ whole genome shotgun (WGS) entry which is preliminary data.</text>
</comment>
<proteinExistence type="predicted"/>
<sequence>ANIKITQVNFEFLEVEIDFTEVENIDPKEITNITKIGAQHSIKDLFNYIISYLEQIKILTYTDSFIHLRILGDS</sequence>
<evidence type="ECO:0000313" key="1">
    <source>
        <dbReference type="EMBL" id="CAG8709787.1"/>
    </source>
</evidence>
<reference evidence="1" key="1">
    <citation type="submission" date="2021-06" db="EMBL/GenBank/DDBJ databases">
        <authorList>
            <person name="Kallberg Y."/>
            <person name="Tangrot J."/>
            <person name="Rosling A."/>
        </authorList>
    </citation>
    <scope>NUCLEOTIDE SEQUENCE</scope>
    <source>
        <strain evidence="1">28 12/20/2015</strain>
    </source>
</reference>
<keyword evidence="2" id="KW-1185">Reference proteome</keyword>
<dbReference type="EMBL" id="CAJVPW010025684">
    <property type="protein sequence ID" value="CAG8709787.1"/>
    <property type="molecule type" value="Genomic_DNA"/>
</dbReference>
<evidence type="ECO:0000313" key="2">
    <source>
        <dbReference type="Proteomes" id="UP000789366"/>
    </source>
</evidence>
<protein>
    <submittedName>
        <fullName evidence="1">5450_t:CDS:1</fullName>
    </submittedName>
</protein>
<organism evidence="1 2">
    <name type="scientific">Cetraspora pellucida</name>
    <dbReference type="NCBI Taxonomy" id="1433469"/>
    <lineage>
        <taxon>Eukaryota</taxon>
        <taxon>Fungi</taxon>
        <taxon>Fungi incertae sedis</taxon>
        <taxon>Mucoromycota</taxon>
        <taxon>Glomeromycotina</taxon>
        <taxon>Glomeromycetes</taxon>
        <taxon>Diversisporales</taxon>
        <taxon>Gigasporaceae</taxon>
        <taxon>Cetraspora</taxon>
    </lineage>
</organism>